<proteinExistence type="predicted"/>
<feature type="compositionally biased region" description="Basic and acidic residues" evidence="1">
    <location>
        <begin position="1"/>
        <end position="21"/>
    </location>
</feature>
<feature type="compositionally biased region" description="Polar residues" evidence="1">
    <location>
        <begin position="127"/>
        <end position="147"/>
    </location>
</feature>
<comment type="caution">
    <text evidence="2">The sequence shown here is derived from an EMBL/GenBank/DDBJ whole genome shotgun (WGS) entry which is preliminary data.</text>
</comment>
<dbReference type="EMBL" id="JAPCWZ010000009">
    <property type="protein sequence ID" value="KAK8851579.1"/>
    <property type="molecule type" value="Genomic_DNA"/>
</dbReference>
<feature type="region of interest" description="Disordered" evidence="1">
    <location>
        <begin position="1"/>
        <end position="199"/>
    </location>
</feature>
<evidence type="ECO:0000313" key="2">
    <source>
        <dbReference type="EMBL" id="KAK8851579.1"/>
    </source>
</evidence>
<reference evidence="2 3" key="1">
    <citation type="journal article" date="2024" name="IMA Fungus">
        <title>Apiospora arundinis, a panoply of carbohydrate-active enzymes and secondary metabolites.</title>
        <authorList>
            <person name="Sorensen T."/>
            <person name="Petersen C."/>
            <person name="Muurmann A.T."/>
            <person name="Christiansen J.V."/>
            <person name="Brundto M.L."/>
            <person name="Overgaard C.K."/>
            <person name="Boysen A.T."/>
            <person name="Wollenberg R.D."/>
            <person name="Larsen T.O."/>
            <person name="Sorensen J.L."/>
            <person name="Nielsen K.L."/>
            <person name="Sondergaard T.E."/>
        </authorList>
    </citation>
    <scope>NUCLEOTIDE SEQUENCE [LARGE SCALE GENOMIC DNA]</scope>
    <source>
        <strain evidence="2 3">AAU 773</strain>
    </source>
</reference>
<organism evidence="2 3">
    <name type="scientific">Apiospora arundinis</name>
    <dbReference type="NCBI Taxonomy" id="335852"/>
    <lineage>
        <taxon>Eukaryota</taxon>
        <taxon>Fungi</taxon>
        <taxon>Dikarya</taxon>
        <taxon>Ascomycota</taxon>
        <taxon>Pezizomycotina</taxon>
        <taxon>Sordariomycetes</taxon>
        <taxon>Xylariomycetidae</taxon>
        <taxon>Amphisphaeriales</taxon>
        <taxon>Apiosporaceae</taxon>
        <taxon>Apiospora</taxon>
    </lineage>
</organism>
<gene>
    <name evidence="2" type="ORF">PGQ11_014058</name>
</gene>
<accession>A0ABR2HR87</accession>
<sequence>MLAEDKKVDDISNFDVGHDPFIDEQQEQCTSQQTSRTITPSPLPGDQESDRGPVSPTNYASRQSSKSQDGEQSTGGDDQILDYGTVRRYPNKKEDKHLPIPMGWTASPSDTPSDTHQAISRVDVSPSRVSNSALIDRSTSSQAIDTQETPHKNKKKKEKKGKTRKGQQELPEQSNTYTSPAAALQSDDAAISEQLPSQS</sequence>
<name>A0ABR2HR87_9PEZI</name>
<feature type="compositionally biased region" description="Polar residues" evidence="1">
    <location>
        <begin position="170"/>
        <end position="179"/>
    </location>
</feature>
<keyword evidence="3" id="KW-1185">Reference proteome</keyword>
<feature type="compositionally biased region" description="Polar residues" evidence="1">
    <location>
        <begin position="106"/>
        <end position="118"/>
    </location>
</feature>
<evidence type="ECO:0000313" key="3">
    <source>
        <dbReference type="Proteomes" id="UP001390339"/>
    </source>
</evidence>
<evidence type="ECO:0000256" key="1">
    <source>
        <dbReference type="SAM" id="MobiDB-lite"/>
    </source>
</evidence>
<feature type="compositionally biased region" description="Basic residues" evidence="1">
    <location>
        <begin position="152"/>
        <end position="165"/>
    </location>
</feature>
<dbReference type="Proteomes" id="UP001390339">
    <property type="component" value="Unassembled WGS sequence"/>
</dbReference>
<feature type="compositionally biased region" description="Polar residues" evidence="1">
    <location>
        <begin position="55"/>
        <end position="76"/>
    </location>
</feature>
<protein>
    <submittedName>
        <fullName evidence="2">Uncharacterized protein</fullName>
    </submittedName>
</protein>